<evidence type="ECO:0000313" key="2">
    <source>
        <dbReference type="Proteomes" id="UP000198531"/>
    </source>
</evidence>
<organism evidence="1 2">
    <name type="scientific">Halogeometricum rufum</name>
    <dbReference type="NCBI Taxonomy" id="553469"/>
    <lineage>
        <taxon>Archaea</taxon>
        <taxon>Methanobacteriati</taxon>
        <taxon>Methanobacteriota</taxon>
        <taxon>Stenosarchaea group</taxon>
        <taxon>Halobacteria</taxon>
        <taxon>Halobacteriales</taxon>
        <taxon>Haloferacaceae</taxon>
        <taxon>Halogeometricum</taxon>
    </lineage>
</organism>
<keyword evidence="2" id="KW-1185">Reference proteome</keyword>
<name>A0A1I6G5D8_9EURY</name>
<evidence type="ECO:0000313" key="1">
    <source>
        <dbReference type="EMBL" id="SFR37257.1"/>
    </source>
</evidence>
<gene>
    <name evidence="1" type="ORF">SAMN04487947_0582</name>
</gene>
<proteinExistence type="predicted"/>
<dbReference type="EMBL" id="FOYT01000001">
    <property type="protein sequence ID" value="SFR37257.1"/>
    <property type="molecule type" value="Genomic_DNA"/>
</dbReference>
<sequence>MPVSALALHVTDCPNCGAAMDDADDHGADGADYVCDDCGRKWQEGVTGELRRVFEKPTDERR</sequence>
<protein>
    <submittedName>
        <fullName evidence="1">Uncharacterized protein</fullName>
    </submittedName>
</protein>
<dbReference type="Proteomes" id="UP000198531">
    <property type="component" value="Unassembled WGS sequence"/>
</dbReference>
<dbReference type="AlphaFoldDB" id="A0A1I6G5D8"/>
<accession>A0A1I6G5D8</accession>
<reference evidence="2" key="1">
    <citation type="submission" date="2016-10" db="EMBL/GenBank/DDBJ databases">
        <authorList>
            <person name="Varghese N."/>
            <person name="Submissions S."/>
        </authorList>
    </citation>
    <scope>NUCLEOTIDE SEQUENCE [LARGE SCALE GENOMIC DNA]</scope>
    <source>
        <strain evidence="2">CGMCC 1.7736</strain>
    </source>
</reference>